<gene>
    <name evidence="1" type="ORF">Vau01_002200</name>
</gene>
<dbReference type="AlphaFoldDB" id="A0A8J4DWB8"/>
<name>A0A8J4DWB8_9ACTN</name>
<keyword evidence="2" id="KW-1185">Reference proteome</keyword>
<dbReference type="Gene3D" id="3.10.450.50">
    <property type="match status" value="1"/>
</dbReference>
<evidence type="ECO:0000313" key="1">
    <source>
        <dbReference type="EMBL" id="GIJ52704.1"/>
    </source>
</evidence>
<dbReference type="SUPFAM" id="SSF54427">
    <property type="entry name" value="NTF2-like"/>
    <property type="match status" value="1"/>
</dbReference>
<proteinExistence type="predicted"/>
<dbReference type="RefSeq" id="WP_203986006.1">
    <property type="nucleotide sequence ID" value="NZ_BOPG01000003.1"/>
</dbReference>
<organism evidence="1 2">
    <name type="scientific">Virgisporangium aurantiacum</name>
    <dbReference type="NCBI Taxonomy" id="175570"/>
    <lineage>
        <taxon>Bacteria</taxon>
        <taxon>Bacillati</taxon>
        <taxon>Actinomycetota</taxon>
        <taxon>Actinomycetes</taxon>
        <taxon>Micromonosporales</taxon>
        <taxon>Micromonosporaceae</taxon>
        <taxon>Virgisporangium</taxon>
    </lineage>
</organism>
<dbReference type="EMBL" id="BOPG01000003">
    <property type="protein sequence ID" value="GIJ52704.1"/>
    <property type="molecule type" value="Genomic_DNA"/>
</dbReference>
<accession>A0A8J4DWB8</accession>
<reference evidence="1" key="1">
    <citation type="submission" date="2021-01" db="EMBL/GenBank/DDBJ databases">
        <title>Whole genome shotgun sequence of Virgisporangium aurantiacum NBRC 16421.</title>
        <authorList>
            <person name="Komaki H."/>
            <person name="Tamura T."/>
        </authorList>
    </citation>
    <scope>NUCLEOTIDE SEQUENCE</scope>
    <source>
        <strain evidence="1">NBRC 16421</strain>
    </source>
</reference>
<protein>
    <recommendedName>
        <fullName evidence="3">SnoaL-like domain-containing protein</fullName>
    </recommendedName>
</protein>
<evidence type="ECO:0008006" key="3">
    <source>
        <dbReference type="Google" id="ProtNLM"/>
    </source>
</evidence>
<dbReference type="Proteomes" id="UP000612585">
    <property type="component" value="Unassembled WGS sequence"/>
</dbReference>
<comment type="caution">
    <text evidence="1">The sequence shown here is derived from an EMBL/GenBank/DDBJ whole genome shotgun (WGS) entry which is preliminary data.</text>
</comment>
<evidence type="ECO:0000313" key="2">
    <source>
        <dbReference type="Proteomes" id="UP000612585"/>
    </source>
</evidence>
<sequence length="149" mass="16417">MTEQSPFAATPFRPTGQQVADLLAWFAEYDALARKNDVEAMADKALFPLTVVSNDSAGECVTQQWDRATFIQAMAQATDGPQPELENHREPHFLGADLAVVVTTTVMTSGADIRHMRYADVMAKAGGQWRFTSMLQAGWGDMMRQYLGA</sequence>
<dbReference type="InterPro" id="IPR032710">
    <property type="entry name" value="NTF2-like_dom_sf"/>
</dbReference>